<organism evidence="7 8">
    <name type="scientific">Listeria monocytogenes</name>
    <dbReference type="NCBI Taxonomy" id="1639"/>
    <lineage>
        <taxon>Bacteria</taxon>
        <taxon>Bacillati</taxon>
        <taxon>Bacillota</taxon>
        <taxon>Bacilli</taxon>
        <taxon>Bacillales</taxon>
        <taxon>Listeriaceae</taxon>
        <taxon>Listeria</taxon>
    </lineage>
</organism>
<reference evidence="7 8" key="1">
    <citation type="submission" date="2018-06" db="EMBL/GenBank/DDBJ databases">
        <authorList>
            <consortium name="GenomeTrakr: Next Generation Sequencing Network for Food Pathogen Tracability"/>
        </authorList>
    </citation>
    <scope>NUCLEOTIDE SEQUENCE [LARGE SCALE GENOMIC DNA]</scope>
    <source>
        <strain evidence="7 8">CFSAN008042</strain>
    </source>
</reference>
<dbReference type="InterPro" id="IPR003961">
    <property type="entry name" value="FN3_dom"/>
</dbReference>
<evidence type="ECO:0000256" key="1">
    <source>
        <dbReference type="ARBA" id="ARBA00004613"/>
    </source>
</evidence>
<dbReference type="InterPro" id="IPR031325">
    <property type="entry name" value="RHS_repeat"/>
</dbReference>
<evidence type="ECO:0000256" key="2">
    <source>
        <dbReference type="ARBA" id="ARBA00022525"/>
    </source>
</evidence>
<dbReference type="NCBIfam" id="TIGR01643">
    <property type="entry name" value="YD_repeat_2x"/>
    <property type="match status" value="6"/>
</dbReference>
<dbReference type="SUPFAM" id="SSF49265">
    <property type="entry name" value="Fibronectin type III"/>
    <property type="match status" value="1"/>
</dbReference>
<evidence type="ECO:0000256" key="5">
    <source>
        <dbReference type="SAM" id="MobiDB-lite"/>
    </source>
</evidence>
<dbReference type="SUPFAM" id="SSF49785">
    <property type="entry name" value="Galactose-binding domain-like"/>
    <property type="match status" value="1"/>
</dbReference>
<dbReference type="NCBIfam" id="TIGR03696">
    <property type="entry name" value="Rhs_assc_core"/>
    <property type="match status" value="1"/>
</dbReference>
<dbReference type="InterPro" id="IPR055372">
    <property type="entry name" value="CBM96"/>
</dbReference>
<dbReference type="SMART" id="SM00060">
    <property type="entry name" value="FN3"/>
    <property type="match status" value="2"/>
</dbReference>
<dbReference type="InterPro" id="IPR045351">
    <property type="entry name" value="DUF6531"/>
</dbReference>
<dbReference type="Pfam" id="PF25023">
    <property type="entry name" value="TEN_YD-shell"/>
    <property type="match status" value="2"/>
</dbReference>
<name>A0A5Z1J6E7_LISMN</name>
<dbReference type="InterPro" id="IPR013783">
    <property type="entry name" value="Ig-like_fold"/>
</dbReference>
<dbReference type="InterPro" id="IPR006530">
    <property type="entry name" value="YD"/>
</dbReference>
<dbReference type="Pfam" id="PF20148">
    <property type="entry name" value="DUF6531"/>
    <property type="match status" value="1"/>
</dbReference>
<dbReference type="InterPro" id="IPR022385">
    <property type="entry name" value="Rhs_assc_core"/>
</dbReference>
<proteinExistence type="predicted"/>
<dbReference type="PANTHER" id="PTHR32305:SF17">
    <property type="entry name" value="TRNA NUCLEASE WAPA"/>
    <property type="match status" value="1"/>
</dbReference>
<feature type="domain" description="Fibronectin type-III" evidence="6">
    <location>
        <begin position="602"/>
        <end position="719"/>
    </location>
</feature>
<evidence type="ECO:0000256" key="4">
    <source>
        <dbReference type="ARBA" id="ARBA00022737"/>
    </source>
</evidence>
<dbReference type="InterPro" id="IPR036116">
    <property type="entry name" value="FN3_sf"/>
</dbReference>
<dbReference type="InterPro" id="IPR050708">
    <property type="entry name" value="T6SS_VgrG/RHS"/>
</dbReference>
<evidence type="ECO:0000256" key="3">
    <source>
        <dbReference type="ARBA" id="ARBA00022729"/>
    </source>
</evidence>
<dbReference type="Proteomes" id="UP000368512">
    <property type="component" value="Unassembled WGS sequence"/>
</dbReference>
<evidence type="ECO:0000313" key="8">
    <source>
        <dbReference type="Proteomes" id="UP000368512"/>
    </source>
</evidence>
<dbReference type="InterPro" id="IPR056823">
    <property type="entry name" value="TEN-like_YD-shell"/>
</dbReference>
<keyword evidence="4" id="KW-0677">Repeat</keyword>
<dbReference type="NCBIfam" id="NF033679">
    <property type="entry name" value="DNRLRE_dom"/>
    <property type="match status" value="1"/>
</dbReference>
<dbReference type="EMBL" id="AAAJWF010000006">
    <property type="protein sequence ID" value="EAC7480944.1"/>
    <property type="molecule type" value="Genomic_DNA"/>
</dbReference>
<sequence>MKIHAKAKKILVSLIAIMLFLSLIPGYAPMAEETSTGVAEPEKKAGEQAPTEVKDERTENEVVFDNHDGSFTKQIFADPINMEVDGEMKRIDANVEKEADSDMIVPKQTPLELGFLDKMEDGAYQKLTKAGAEVTFRLKGARTGENEQAVTDQPATYKENEVTYENVFPKTDLRHLTFPQSVKEDIVLHEPNQVDTYVYQIETKLGLELAKNGDVLFKNKSGETMYTLPKPVMTDSNVGAETGEAALSENVSFEVKQLTKTVYELQLKVDTAWLNDAAREYPVYIDPSVRLDEVYNANINSAKPTETNIGSKLWDSGQNAYTLKLGKWDNSTGNNAAYLKMDTSTLNKATISKATLKVYNIWHMSPTVKNDLWYYESNANWSPWQVTWNTAPATTRIGSVNVGRGEWANLDVTKTVQAWASGVRPNNGFRLATNIDQNYWKKLVASENNKNYPYLEVNYTYAQPEKPTVKTNSNGVGTGTGYMDLSWKAVPGATSYNIVISNGYNYEYINTKSTATTWSTKGKKIFPTNDEIANGEFEFHHDGKGTEFALDPRAQYENAFQAGSTFGLRNLTRYLFRVQAVFPGGESPNSDLVFAYMPIEKPQPPAAKAYSNLAHKETGYVELNWEKSPMADGYKVLVFNGKAYEEYDVGAETKWTTQNKGIWPTKEEIAEGKFALHHDGKGDELAKDPSPVYTNSGGNYKERTNYWFRIVAYQKAGNNATSIQSEPATPSLPEVVNKQLGMVDYWTSVPVRGGEVNATNGNFLFHETDFNLEGRGPSINVDRTFNSQDDATGIFGKGWTSTLEEKLIEEENGNIVWVESDKKVHRFTKKGDKYEAPPGIYSEITKNADGYLKIEEDKSETRFLADGRLKSEKDTKGNELTYEYTDGKLTNMRDASGRTVTLAYEGELVKELVGPEDRKISYTYNDKQELISSSTARGKIYCYGYTDGLLTSIYDPKHTEEKPYETTFAYEEEKLTEITDPVGKKTTLSYDMEEQQTTLTNEKKKKTIYSYNDAGNPKKEIVDADGLKLTTTYTYESNNLVKEVNPKGQEETYSYDADGNITQATDAYGTESYTYNGNNDVTSATDTEGRKTTVTYDGADAVSETLATESQVSSVTQYDAYGNPIRGSGELSSAGNLLQNSGFEKGAGVSNWTLIQSDAKGSMTFDSTQSAPGTLGGSGSVKLTSEANSTVKGYSSVTQRVDVEPETTYTFSAWIKTSGMTNADAILIGRLQDANAKDITDAGVWQSNRATSIKKNGGWVKRQLTFKTSKNTRQVLLYLDNEQPAPHKGKGTIWYDNVQFEKGSVASSYNPVVNSSFEEHNGTLPTGWARSGNTALTQAKVVDNEGYSGDSAVYFERKATSEAYTHIAQDVPVNQKEAKALTISALSKSEDAKSNGSVATMSNDYSVWGTINYQDGTTSSVQGQFPLGTNDWNRSAVVIKPTKPIKSVKVYTMFRNGLTGKAWFDDVRVIEGEVLTKNEYDASGNYVTASYDEEGRKISFTYDIYGNKTSETDEKGNKKTLTYDADNALIDTKLANGTSVAYKYDDNGNTTEKNVTASGKTQKNIYEYDVDNKITAFTDALNRTIKYEYDAAGNKTKAIMPNGRVTESTYDSADRMDGIKWNDKLAFKFQYDPNGNQTKVTDEINSIVTDKTYDDANRITKVAERGGDVSYTYKDKPTKDNKGKTDKVGEVAINHGDYTAKTSYTYNDLDRNTRVNDGSKNAYFEFDEFGNINVYTAGNGTAANYTYDSTQKVTNAAISSASGTQILDENYTYDAASNRTSIDNKQDGKTTYEYDAVNQLTKETLPDGTVKAYTYDGFGNRTQVAISGNETKTIAASYNDGNQLVSWNGEALTYDANGNRTSDGKYTYTWDTGDRLSSITKKGESEPFTSYTYDDDDRRLSKTVDGVTTNYHYDGDSIDVLYETDGDGKVVRQYVYSDDNVRLAMKMNGKTLYYHYNAHGDVIALTDEAGKIVAEYAYDAWGNVLKNTASTEEAKANPYGYAGYTYDKEIEQYYLMARYYEPEQGVFTAYDPDPGDEDDPQTMNGYNYANNNPVMMVDPDGNFPLAIPAVYWGVSGAIAAAPFVGYGIGAAGTKIWNNTKKVNRGYKFLWNNRKQIARKVYKSTRIKWGHIKNRHSPKSSIKKKGKFRNNRTLKRTTRATLRSGKARPGEKGRTILEKTFKERVGVNRDGDPSYRVRVIRAPNGKVITSYPI</sequence>
<evidence type="ECO:0000259" key="6">
    <source>
        <dbReference type="SMART" id="SM00060"/>
    </source>
</evidence>
<feature type="compositionally biased region" description="Basic and acidic residues" evidence="5">
    <location>
        <begin position="40"/>
        <end position="57"/>
    </location>
</feature>
<accession>A0A5Z1J6E7</accession>
<dbReference type="Gene3D" id="3.90.930.1">
    <property type="match status" value="1"/>
</dbReference>
<evidence type="ECO:0000313" key="7">
    <source>
        <dbReference type="EMBL" id="EAC7480944.1"/>
    </source>
</evidence>
<keyword evidence="2" id="KW-0964">Secreted</keyword>
<comment type="caution">
    <text evidence="7">The sequence shown here is derived from an EMBL/GenBank/DDBJ whole genome shotgun (WGS) entry which is preliminary data.</text>
</comment>
<dbReference type="InterPro" id="IPR008979">
    <property type="entry name" value="Galactose-bd-like_sf"/>
</dbReference>
<gene>
    <name evidence="7" type="ORF">DQ70_09665</name>
</gene>
<dbReference type="PANTHER" id="PTHR32305">
    <property type="match status" value="1"/>
</dbReference>
<dbReference type="RefSeq" id="WP_003725160.1">
    <property type="nucleotide sequence ID" value="NC_021827.1"/>
</dbReference>
<feature type="region of interest" description="Disordered" evidence="5">
    <location>
        <begin position="35"/>
        <end position="57"/>
    </location>
</feature>
<dbReference type="Pfam" id="PF05593">
    <property type="entry name" value="RHS_repeat"/>
    <property type="match status" value="3"/>
</dbReference>
<dbReference type="Gene3D" id="2.60.40.10">
    <property type="entry name" value="Immunoglobulins"/>
    <property type="match status" value="1"/>
</dbReference>
<dbReference type="KEGG" id="lmv:Y193_13590"/>
<dbReference type="Pfam" id="PF24517">
    <property type="entry name" value="CBM96"/>
    <property type="match status" value="1"/>
</dbReference>
<dbReference type="Gene3D" id="2.60.120.260">
    <property type="entry name" value="Galactose-binding domain-like"/>
    <property type="match status" value="2"/>
</dbReference>
<protein>
    <submittedName>
        <fullName evidence="7">DNRLRE domain-containing protein</fullName>
    </submittedName>
</protein>
<dbReference type="Gene3D" id="2.180.10.10">
    <property type="entry name" value="RHS repeat-associated core"/>
    <property type="match status" value="2"/>
</dbReference>
<dbReference type="GO" id="GO:0005576">
    <property type="term" value="C:extracellular region"/>
    <property type="evidence" value="ECO:0007669"/>
    <property type="project" value="UniProtKB-SubCell"/>
</dbReference>
<keyword evidence="3" id="KW-0732">Signal</keyword>
<comment type="subcellular location">
    <subcellularLocation>
        <location evidence="1">Secreted</location>
    </subcellularLocation>
</comment>
<feature type="domain" description="Fibronectin type-III" evidence="6">
    <location>
        <begin position="464"/>
        <end position="587"/>
    </location>
</feature>